<feature type="region of interest" description="Disordered" evidence="5">
    <location>
        <begin position="1635"/>
        <end position="1716"/>
    </location>
</feature>
<feature type="region of interest" description="Disordered" evidence="5">
    <location>
        <begin position="183"/>
        <end position="208"/>
    </location>
</feature>
<dbReference type="PANTHER" id="PTHR23167:SF42">
    <property type="entry name" value="EH DOMAIN-BINDING PROTEIN 1-LIKE PROTEIN 1"/>
    <property type="match status" value="1"/>
</dbReference>
<dbReference type="Proteomes" id="UP000221080">
    <property type="component" value="Chromosome 16"/>
</dbReference>
<feature type="compositionally biased region" description="Polar residues" evidence="5">
    <location>
        <begin position="1939"/>
        <end position="1951"/>
    </location>
</feature>
<feature type="compositionally biased region" description="Basic and acidic residues" evidence="5">
    <location>
        <begin position="1038"/>
        <end position="1056"/>
    </location>
</feature>
<dbReference type="InterPro" id="IPR050540">
    <property type="entry name" value="F-actin_Monoox_Mical"/>
</dbReference>
<feature type="region of interest" description="Disordered" evidence="5">
    <location>
        <begin position="1939"/>
        <end position="2033"/>
    </location>
</feature>
<evidence type="ECO:0000313" key="10">
    <source>
        <dbReference type="RefSeq" id="XP_053542558.1"/>
    </source>
</evidence>
<dbReference type="PANTHER" id="PTHR23167">
    <property type="entry name" value="CALPONIN HOMOLOGY DOMAIN-CONTAINING PROTEIN DDB_G0272472-RELATED"/>
    <property type="match status" value="1"/>
</dbReference>
<evidence type="ECO:0000259" key="7">
    <source>
        <dbReference type="PROSITE" id="PS51840"/>
    </source>
</evidence>
<feature type="compositionally biased region" description="Basic and acidic residues" evidence="5">
    <location>
        <begin position="1387"/>
        <end position="1403"/>
    </location>
</feature>
<gene>
    <name evidence="10" type="primary">ehbp1l1b</name>
</gene>
<dbReference type="PROSITE" id="PS50021">
    <property type="entry name" value="CH"/>
    <property type="match status" value="1"/>
</dbReference>
<feature type="compositionally biased region" description="Basic and acidic residues" evidence="5">
    <location>
        <begin position="1436"/>
        <end position="1450"/>
    </location>
</feature>
<evidence type="ECO:0000256" key="2">
    <source>
        <dbReference type="ARBA" id="ARBA00022553"/>
    </source>
</evidence>
<feature type="region of interest" description="Disordered" evidence="5">
    <location>
        <begin position="1778"/>
        <end position="1797"/>
    </location>
</feature>
<feature type="compositionally biased region" description="Basic and acidic residues" evidence="5">
    <location>
        <begin position="1685"/>
        <end position="1715"/>
    </location>
</feature>
<evidence type="ECO:0000259" key="6">
    <source>
        <dbReference type="PROSITE" id="PS50021"/>
    </source>
</evidence>
<dbReference type="Pfam" id="PF00307">
    <property type="entry name" value="CH"/>
    <property type="match status" value="1"/>
</dbReference>
<evidence type="ECO:0000313" key="9">
    <source>
        <dbReference type="Proteomes" id="UP000221080"/>
    </source>
</evidence>
<dbReference type="RefSeq" id="XP_053542558.1">
    <property type="nucleotide sequence ID" value="XM_053686583.1"/>
</dbReference>
<feature type="region of interest" description="Disordered" evidence="5">
    <location>
        <begin position="1362"/>
        <end position="1412"/>
    </location>
</feature>
<feature type="region of interest" description="Disordered" evidence="5">
    <location>
        <begin position="1154"/>
        <end position="1204"/>
    </location>
</feature>
<feature type="compositionally biased region" description="Polar residues" evidence="5">
    <location>
        <begin position="497"/>
        <end position="510"/>
    </location>
</feature>
<dbReference type="PROSITE" id="PS51848">
    <property type="entry name" value="BMERB"/>
    <property type="match status" value="1"/>
</dbReference>
<evidence type="ECO:0000256" key="5">
    <source>
        <dbReference type="SAM" id="MobiDB-lite"/>
    </source>
</evidence>
<feature type="region of interest" description="Disordered" evidence="5">
    <location>
        <begin position="833"/>
        <end position="883"/>
    </location>
</feature>
<evidence type="ECO:0000256" key="1">
    <source>
        <dbReference type="ARBA" id="ARBA00004177"/>
    </source>
</evidence>
<keyword evidence="2" id="KW-0597">Phosphoprotein</keyword>
<proteinExistence type="predicted"/>
<dbReference type="SMART" id="SM01203">
    <property type="entry name" value="DUF3585"/>
    <property type="match status" value="1"/>
</dbReference>
<dbReference type="GeneID" id="108276658"/>
<feature type="region of interest" description="Disordered" evidence="5">
    <location>
        <begin position="1286"/>
        <end position="1347"/>
    </location>
</feature>
<comment type="subcellular location">
    <subcellularLocation>
        <location evidence="1">Endosome</location>
    </subcellularLocation>
</comment>
<reference evidence="10" key="2">
    <citation type="submission" date="2025-08" db="UniProtKB">
        <authorList>
            <consortium name="RefSeq"/>
        </authorList>
    </citation>
    <scope>IDENTIFICATION</scope>
    <source>
        <tissue evidence="10">Blood</tissue>
    </source>
</reference>
<feature type="region of interest" description="Disordered" evidence="5">
    <location>
        <begin position="426"/>
        <end position="446"/>
    </location>
</feature>
<feature type="compositionally biased region" description="Polar residues" evidence="5">
    <location>
        <begin position="1237"/>
        <end position="1248"/>
    </location>
</feature>
<dbReference type="Gene3D" id="1.10.418.10">
    <property type="entry name" value="Calponin-like domain"/>
    <property type="match status" value="1"/>
</dbReference>
<feature type="compositionally biased region" description="Polar residues" evidence="5">
    <location>
        <begin position="236"/>
        <end position="247"/>
    </location>
</feature>
<evidence type="ECO:0000256" key="3">
    <source>
        <dbReference type="ARBA" id="ARBA00022753"/>
    </source>
</evidence>
<dbReference type="GO" id="GO:0005768">
    <property type="term" value="C:endosome"/>
    <property type="evidence" value="ECO:0007669"/>
    <property type="project" value="UniProtKB-SubCell"/>
</dbReference>
<feature type="region of interest" description="Disordered" evidence="5">
    <location>
        <begin position="909"/>
        <end position="932"/>
    </location>
</feature>
<feature type="domain" description="BMERB" evidence="8">
    <location>
        <begin position="2021"/>
        <end position="2177"/>
    </location>
</feature>
<dbReference type="PROSITE" id="PS51840">
    <property type="entry name" value="C2_NT"/>
    <property type="match status" value="1"/>
</dbReference>
<accession>A0A9F7RTT7</accession>
<feature type="domain" description="Calponin-homology (CH)" evidence="6">
    <location>
        <begin position="1819"/>
        <end position="1924"/>
    </location>
</feature>
<feature type="compositionally biased region" description="Basic and acidic residues" evidence="5">
    <location>
        <begin position="1286"/>
        <end position="1301"/>
    </location>
</feature>
<dbReference type="Pfam" id="PF10358">
    <property type="entry name" value="NT-C2"/>
    <property type="match status" value="1"/>
</dbReference>
<feature type="compositionally biased region" description="Pro residues" evidence="5">
    <location>
        <begin position="430"/>
        <end position="440"/>
    </location>
</feature>
<feature type="region of interest" description="Disordered" evidence="5">
    <location>
        <begin position="1222"/>
        <end position="1248"/>
    </location>
</feature>
<feature type="region of interest" description="Disordered" evidence="5">
    <location>
        <begin position="489"/>
        <end position="512"/>
    </location>
</feature>
<keyword evidence="4" id="KW-0175">Coiled coil</keyword>
<dbReference type="InterPro" id="IPR036872">
    <property type="entry name" value="CH_dom_sf"/>
</dbReference>
<feature type="domain" description="C2 NT-type" evidence="7">
    <location>
        <begin position="8"/>
        <end position="158"/>
    </location>
</feature>
<feature type="compositionally biased region" description="Basic and acidic residues" evidence="5">
    <location>
        <begin position="1468"/>
        <end position="1477"/>
    </location>
</feature>
<reference evidence="9" key="1">
    <citation type="journal article" date="2016" name="Nat. Commun.">
        <title>The channel catfish genome sequence provides insights into the evolution of scale formation in teleosts.</title>
        <authorList>
            <person name="Liu Z."/>
            <person name="Liu S."/>
            <person name="Yao J."/>
            <person name="Bao L."/>
            <person name="Zhang J."/>
            <person name="Li Y."/>
            <person name="Jiang C."/>
            <person name="Sun L."/>
            <person name="Wang R."/>
            <person name="Zhang Y."/>
            <person name="Zhou T."/>
            <person name="Zeng Q."/>
            <person name="Fu Q."/>
            <person name="Gao S."/>
            <person name="Li N."/>
            <person name="Koren S."/>
            <person name="Jiang Y."/>
            <person name="Zimin A."/>
            <person name="Xu P."/>
            <person name="Phillippy A.M."/>
            <person name="Geng X."/>
            <person name="Song L."/>
            <person name="Sun F."/>
            <person name="Li C."/>
            <person name="Wang X."/>
            <person name="Chen A."/>
            <person name="Jin Y."/>
            <person name="Yuan Z."/>
            <person name="Yang Y."/>
            <person name="Tan S."/>
            <person name="Peatman E."/>
            <person name="Lu J."/>
            <person name="Qin Z."/>
            <person name="Dunham R."/>
            <person name="Li Z."/>
            <person name="Sonstegard T."/>
            <person name="Feng J."/>
            <person name="Danzmann R.G."/>
            <person name="Schroeder S."/>
            <person name="Scheffler B."/>
            <person name="Duke M.V."/>
            <person name="Ballard L."/>
            <person name="Kucuktas H."/>
            <person name="Kaltenboeck L."/>
            <person name="Liu H."/>
            <person name="Armbruster J."/>
            <person name="Xie Y."/>
            <person name="Kirby M.L."/>
            <person name="Tian Y."/>
            <person name="Flanagan M.E."/>
            <person name="Mu W."/>
            <person name="Waldbieser G.C."/>
        </authorList>
    </citation>
    <scope>NUCLEOTIDE SEQUENCE [LARGE SCALE GENOMIC DNA]</scope>
    <source>
        <strain evidence="9">SDA103</strain>
    </source>
</reference>
<dbReference type="CTD" id="100331563"/>
<evidence type="ECO:0000259" key="8">
    <source>
        <dbReference type="PROSITE" id="PS51848"/>
    </source>
</evidence>
<name>A0A9F7RTT7_ICTPU</name>
<feature type="region of interest" description="Disordered" evidence="5">
    <location>
        <begin position="1006"/>
        <end position="1072"/>
    </location>
</feature>
<dbReference type="SMART" id="SM00033">
    <property type="entry name" value="CH"/>
    <property type="match status" value="1"/>
</dbReference>
<feature type="compositionally biased region" description="Basic and acidic residues" evidence="5">
    <location>
        <begin position="1179"/>
        <end position="1198"/>
    </location>
</feature>
<protein>
    <submittedName>
        <fullName evidence="10">Uncharacterized protein ehbp1l1b isoform X7</fullName>
    </submittedName>
</protein>
<keyword evidence="3" id="KW-0967">Endosome</keyword>
<feature type="region of interest" description="Disordered" evidence="5">
    <location>
        <begin position="1519"/>
        <end position="1599"/>
    </location>
</feature>
<keyword evidence="9" id="KW-1185">Reference proteome</keyword>
<feature type="compositionally biased region" description="Polar residues" evidence="5">
    <location>
        <begin position="1063"/>
        <end position="1072"/>
    </location>
</feature>
<dbReference type="SUPFAM" id="SSF47576">
    <property type="entry name" value="Calponin-homology domain, CH-domain"/>
    <property type="match status" value="1"/>
</dbReference>
<evidence type="ECO:0000256" key="4">
    <source>
        <dbReference type="ARBA" id="ARBA00023054"/>
    </source>
</evidence>
<organism evidence="9 10">
    <name type="scientific">Ictalurus punctatus</name>
    <name type="common">Channel catfish</name>
    <name type="synonym">Silurus punctatus</name>
    <dbReference type="NCBI Taxonomy" id="7998"/>
    <lineage>
        <taxon>Eukaryota</taxon>
        <taxon>Metazoa</taxon>
        <taxon>Chordata</taxon>
        <taxon>Craniata</taxon>
        <taxon>Vertebrata</taxon>
        <taxon>Euteleostomi</taxon>
        <taxon>Actinopterygii</taxon>
        <taxon>Neopterygii</taxon>
        <taxon>Teleostei</taxon>
        <taxon>Ostariophysi</taxon>
        <taxon>Siluriformes</taxon>
        <taxon>Ictaluridae</taxon>
        <taxon>Ictalurus</taxon>
    </lineage>
</organism>
<feature type="region of interest" description="Disordered" evidence="5">
    <location>
        <begin position="1482"/>
        <end position="1501"/>
    </location>
</feature>
<dbReference type="InterPro" id="IPR019448">
    <property type="entry name" value="NT-C2"/>
</dbReference>
<feature type="region of interest" description="Disordered" evidence="5">
    <location>
        <begin position="614"/>
        <end position="691"/>
    </location>
</feature>
<feature type="compositionally biased region" description="Acidic residues" evidence="5">
    <location>
        <begin position="864"/>
        <end position="882"/>
    </location>
</feature>
<feature type="compositionally biased region" description="Basic and acidic residues" evidence="5">
    <location>
        <begin position="1522"/>
        <end position="1557"/>
    </location>
</feature>
<feature type="compositionally biased region" description="Basic and acidic residues" evidence="5">
    <location>
        <begin position="1993"/>
        <end position="2021"/>
    </location>
</feature>
<feature type="compositionally biased region" description="Basic and acidic residues" evidence="5">
    <location>
        <begin position="835"/>
        <end position="849"/>
    </location>
</feature>
<sequence>MSSVWKRLQRVGKKATRFQFVASYQELTVECTKKWQPDKLRVVWTRRNRRICSKLHSWQPGIKNPYRGMVVWPVPENVDITVTLFKDTHADEFEDKDWTFVIENETAKGQRKVLASVDVNLKKFASATVTQTDLMLKLKPLSVKVTEATLKLSLSCVFLKEGKATDEDMQSVASLMSVKPTDIGNLDDFNESDEDADKTSNVSTAASGAVVPSHPVLISVSNPTLQSRPPLPAPSNPSLRPSYSPSAQRPAPLITHTHTPSHTHSHTLTPGLSPPALPKIFQPSPGSAPASFTRRCSGTDDLNMTLAKTSDLLQPRPFDAASSEPALPVFSQTAAADTLKDAPQVSVLKTEMVQDHVSPSPIPFYSSQHSSLSLSHTLKSPSSSASVPLCLDKWSSAGRDPVTPVPLLVSPDLDAFCDPVSAPAAFSDPPVTPQTAPPVTPSDLDHALKFAPSTRSAPPSVFFTCSSASSTPTTRSSLVSSLSLTPLPPASLSDSSQAEANSSKANSQSIPAECVDKQSLNQISTDLPKISTDPQITEAETHTTEDTHSADTHTALTHTEDTHSADTHTALTHIEDTHSADTHTEDTHSADTHTALTNKHIKYTQTIDTLATDTHTESTHTKQANITDTHTPEPPSGQSETPLWAALERVRDQRDEPDVRAETHRDTTHGDGDSNMEARTVGGDKSSDHARDMQKLDLRELKTAIYKPKAAIIEKKLECDITSLIPSATPPAPPPSLALAPLLAVDDTNLNINNVERTDADSEVTNEGPLWASLEKKDTRDWNEGIIPGEIETEQANLEGGHIGWVAESKKQDEVGNFPNKQGVDVGVIGFTTESGKESMEKTDEDKSSRKIQKPNDGNKFSEEEQSPAEDQDFVSEQEETCSESSGLVKGIIGVLYKGYETVTSMLMQSSPTETDNPEDTKSGNQEFEILPPEPFCDTNLIKATKEATEEHNKAPMIKEGISSQISYDETRRVTSGSASSGRSLVDCLRLAASDVEREAEFLKNKSEAETSNGKRTVRKVKISKEESSSVGGQAWKNEQKPKASESSEPNFEKSRKPFSFPETKTSPDNNNALGLYSTEDVLLLKQVNLDDIASEEHLKNANEEPEEIKPDLQKKETYVIPLVLSETVEEELEFEVGQEDLGTVWLAELYMDEGPEESPASNEILNRKPVSVLQNSQAEEKNPPQAAKDAKLHETKQKGASVQEVKLNVPSGSRAIVLLQHNTNEGSGSKNEEQMRGSTIPPSECTNNVNTQAELAVPQARKEHLLIEVPASDIFKSKIATYQSDDIKPSLESDKEKSADLKQLLGTGKDQANEVIQSLDQAKDKPNHVSRPVGTSKDQTDDCSRCSEIDEELRDNIKRSLEADIEQPDDVKAKNQPADTNTCLGTEKDQPDYVKRAAKEQQESTSRSLGTVIEELEDVQRSSVIAREQPDDVQRCLGTVKEEPNEVKRSLGGAKKQPDDASTCSELVRDHPDDAKRAAKQVDNIERPLGAVIEQPDDLSRSVGTAKEQLHAVKGFIALSKEQRDDVTSALEKGQEEPDDTTRTLTAKEESDDAKVRSLKNIFPGSSVVPQRVPSPQHEKSPDSLTETTEEPSAVSEESFLLEKICQMADDMDTTPLSDPVPVLVSQPRKRLIPSESDFDLPPTPPPQHRVCTTSPELPVSSGEPTVDAADETETCESQNERALLLEDERKETLTSKSTGRLEKENVPEDRVSAEEEELDGAWIETLKPAPVPDNLCELLGEDSSRLGISGSVLKVESESEVMENVVQTSACAESVKTPPTVLPRSKKKNIPPPFTLQDVRHNTPAPERAPLPSPALVSSSQSLLQWCQEVTKDYRGVKVTNFSTSWRNGLAFCAILHHFHPDKIDFNVLEPQDIKLNNKRAFDGFSELGISRLLDPSDLVLLSVPDRLMVMTYLSQIQSHFSGQNLSVLQLERNSSESSYAISQTNGTDTPGGEGPTNGALIPPPRIKRPLKGDEMRTDGAVQTPVVPVQQDEREQSEQASKDKEKCPAADRDTTRTESPEPADEEPTCLQDTSQYVVNELKALELEQKHIDTRAAVVERKLRRLMETGSDKEQEEKLIQEWFTLVNKKNALIRRQDYLESLQEEQDLERRFELLTRELRAMMAVEDWQKSEAHQHREALLLQELVALVNQRDELVRDMDAKERGALEEDARLQRGLELRRMKYSNKEKCVLQ</sequence>
<feature type="compositionally biased region" description="Basic and acidic residues" evidence="5">
    <location>
        <begin position="648"/>
        <end position="672"/>
    </location>
</feature>
<feature type="region of interest" description="Disordered" evidence="5">
    <location>
        <begin position="1436"/>
        <end position="1477"/>
    </location>
</feature>
<dbReference type="Pfam" id="PF12130">
    <property type="entry name" value="bMERB_dom"/>
    <property type="match status" value="1"/>
</dbReference>
<feature type="region of interest" description="Disordered" evidence="5">
    <location>
        <begin position="220"/>
        <end position="296"/>
    </location>
</feature>
<dbReference type="InterPro" id="IPR022735">
    <property type="entry name" value="bMERB_dom"/>
</dbReference>
<dbReference type="FunFam" id="1.10.418.10:FF:000023">
    <property type="entry name" value="EH domain-binding protein 1 isoform X1"/>
    <property type="match status" value="1"/>
</dbReference>
<dbReference type="InterPro" id="IPR001715">
    <property type="entry name" value="CH_dom"/>
</dbReference>